<evidence type="ECO:0000256" key="1">
    <source>
        <dbReference type="ARBA" id="ARBA00004651"/>
    </source>
</evidence>
<dbReference type="PANTHER" id="PTHR30250:SF28">
    <property type="entry name" value="POLYSACCHARIDE BIOSYNTHESIS PROTEIN"/>
    <property type="match status" value="1"/>
</dbReference>
<accession>A0A172XXF8</accession>
<evidence type="ECO:0000313" key="7">
    <source>
        <dbReference type="EMBL" id="ANF51542.1"/>
    </source>
</evidence>
<evidence type="ECO:0000256" key="2">
    <source>
        <dbReference type="ARBA" id="ARBA00022475"/>
    </source>
</evidence>
<dbReference type="EMBL" id="CP015199">
    <property type="protein sequence ID" value="ANF51542.1"/>
    <property type="molecule type" value="Genomic_DNA"/>
</dbReference>
<proteinExistence type="predicted"/>
<dbReference type="KEGG" id="chh:A0O34_13970"/>
<evidence type="ECO:0000256" key="5">
    <source>
        <dbReference type="ARBA" id="ARBA00023136"/>
    </source>
</evidence>
<feature type="transmembrane region" description="Helical" evidence="6">
    <location>
        <begin position="296"/>
        <end position="316"/>
    </location>
</feature>
<feature type="transmembrane region" description="Helical" evidence="6">
    <location>
        <begin position="274"/>
        <end position="290"/>
    </location>
</feature>
<feature type="transmembrane region" description="Helical" evidence="6">
    <location>
        <begin position="206"/>
        <end position="230"/>
    </location>
</feature>
<dbReference type="PANTHER" id="PTHR30250">
    <property type="entry name" value="PST FAMILY PREDICTED COLANIC ACID TRANSPORTER"/>
    <property type="match status" value="1"/>
</dbReference>
<name>A0A172XXF8_9FLAO</name>
<sequence length="327" mass="37346">MILIFLLKDIVHLKDKTGFLSNNQAYLAPIYIFFGALYSALGYWNQRDKKYKKITIANAIQVIGTSIFSLIFGVLHYESGMIWALIIGIITSSAFLLLTDKKLLDNLSTTPNKELLGTAKEYSSFPRYMILSDLSLTACQQFIPILFSALYNTTIVGFFSMANRMIRLPNIVITSSVGNVFRNDAIDEIREKGNCEKLYHSTFKKLLLISFPTYLLIFIISPKLFSIVFGEKWEIAGEFARILSVALFFEFISAPLNTLFYIFEKQKILMKLQMLNAILVFVSIFLGYYINNSYLLSLIFYMIISVLSSLVFLYFTNNLSKNGGRKI</sequence>
<dbReference type="STRING" id="1685010.A0O34_13970"/>
<evidence type="ECO:0000256" key="3">
    <source>
        <dbReference type="ARBA" id="ARBA00022692"/>
    </source>
</evidence>
<evidence type="ECO:0000256" key="6">
    <source>
        <dbReference type="SAM" id="Phobius"/>
    </source>
</evidence>
<evidence type="ECO:0008006" key="9">
    <source>
        <dbReference type="Google" id="ProtNLM"/>
    </source>
</evidence>
<evidence type="ECO:0000256" key="4">
    <source>
        <dbReference type="ARBA" id="ARBA00022989"/>
    </source>
</evidence>
<dbReference type="Proteomes" id="UP000077824">
    <property type="component" value="Chromosome"/>
</dbReference>
<comment type="subcellular location">
    <subcellularLocation>
        <location evidence="1">Cell membrane</location>
        <topology evidence="1">Multi-pass membrane protein</topology>
    </subcellularLocation>
</comment>
<gene>
    <name evidence="7" type="ORF">A0O34_13970</name>
</gene>
<feature type="transmembrane region" description="Helical" evidence="6">
    <location>
        <begin position="25"/>
        <end position="44"/>
    </location>
</feature>
<dbReference type="GO" id="GO:0005886">
    <property type="term" value="C:plasma membrane"/>
    <property type="evidence" value="ECO:0007669"/>
    <property type="project" value="UniProtKB-SubCell"/>
</dbReference>
<dbReference type="AlphaFoldDB" id="A0A172XXF8"/>
<feature type="transmembrane region" description="Helical" evidence="6">
    <location>
        <begin position="56"/>
        <end position="75"/>
    </location>
</feature>
<keyword evidence="8" id="KW-1185">Reference proteome</keyword>
<dbReference type="Pfam" id="PF13440">
    <property type="entry name" value="Polysacc_synt_3"/>
    <property type="match status" value="1"/>
</dbReference>
<dbReference type="InterPro" id="IPR050833">
    <property type="entry name" value="Poly_Biosynth_Transport"/>
</dbReference>
<keyword evidence="4 6" id="KW-1133">Transmembrane helix</keyword>
<reference evidence="7 8" key="1">
    <citation type="submission" date="2016-04" db="EMBL/GenBank/DDBJ databases">
        <title>Complete Genome Sequence of Chryseobacterium sp. IHBB 10212.</title>
        <authorList>
            <person name="Pal M."/>
            <person name="Swarnkar M.K."/>
            <person name="Kaushal K."/>
            <person name="Chhibber S."/>
            <person name="Singh A.K."/>
            <person name="Gulati A."/>
        </authorList>
    </citation>
    <scope>NUCLEOTIDE SEQUENCE [LARGE SCALE GENOMIC DNA]</scope>
    <source>
        <strain evidence="7 8">IHBB 10212</strain>
    </source>
</reference>
<keyword evidence="5 6" id="KW-0472">Membrane</keyword>
<protein>
    <recommendedName>
        <fullName evidence="9">Polysaccharide biosynthesis protein</fullName>
    </recommendedName>
</protein>
<feature type="transmembrane region" description="Helical" evidence="6">
    <location>
        <begin position="242"/>
        <end position="262"/>
    </location>
</feature>
<organism evidence="7 8">
    <name type="scientific">Chryseobacterium glaciei</name>
    <dbReference type="NCBI Taxonomy" id="1685010"/>
    <lineage>
        <taxon>Bacteria</taxon>
        <taxon>Pseudomonadati</taxon>
        <taxon>Bacteroidota</taxon>
        <taxon>Flavobacteriia</taxon>
        <taxon>Flavobacteriales</taxon>
        <taxon>Weeksellaceae</taxon>
        <taxon>Chryseobacterium group</taxon>
        <taxon>Chryseobacterium</taxon>
    </lineage>
</organism>
<keyword evidence="2" id="KW-1003">Cell membrane</keyword>
<feature type="transmembrane region" description="Helical" evidence="6">
    <location>
        <begin position="81"/>
        <end position="98"/>
    </location>
</feature>
<evidence type="ECO:0000313" key="8">
    <source>
        <dbReference type="Proteomes" id="UP000077824"/>
    </source>
</evidence>
<keyword evidence="3 6" id="KW-0812">Transmembrane</keyword>